<name>A0A3C1KH70_9MICO</name>
<evidence type="ECO:0000313" key="2">
    <source>
        <dbReference type="Proteomes" id="UP000257479"/>
    </source>
</evidence>
<dbReference type="Proteomes" id="UP000257479">
    <property type="component" value="Unassembled WGS sequence"/>
</dbReference>
<gene>
    <name evidence="1" type="ORF">DCP95_16055</name>
</gene>
<organism evidence="1 2">
    <name type="scientific">Microbacterium ginsengisoli</name>
    <dbReference type="NCBI Taxonomy" id="400772"/>
    <lineage>
        <taxon>Bacteria</taxon>
        <taxon>Bacillati</taxon>
        <taxon>Actinomycetota</taxon>
        <taxon>Actinomycetes</taxon>
        <taxon>Micrococcales</taxon>
        <taxon>Microbacteriaceae</taxon>
        <taxon>Microbacterium</taxon>
    </lineage>
</organism>
<sequence length="133" mass="14637">MTNEDLTRIPRAEAVRRFTAATHVTITARTIRGEDVPNNGDGTPLVGVRREVARVTSTGVYYVVGHSADGTRKFHARSAETRFAESYGDTWSEDADGNLVLTAYYTAVGHHAGRPTFETREHGRITYKLEGGL</sequence>
<dbReference type="EMBL" id="DMNG01000279">
    <property type="protein sequence ID" value="HAN26060.1"/>
    <property type="molecule type" value="Genomic_DNA"/>
</dbReference>
<accession>A0A3C1KH70</accession>
<protein>
    <submittedName>
        <fullName evidence="1">Uncharacterized protein</fullName>
    </submittedName>
</protein>
<proteinExistence type="predicted"/>
<dbReference type="AlphaFoldDB" id="A0A3C1KH70"/>
<reference evidence="1 2" key="1">
    <citation type="journal article" date="2018" name="Nat. Biotechnol.">
        <title>A standardized bacterial taxonomy based on genome phylogeny substantially revises the tree of life.</title>
        <authorList>
            <person name="Parks D.H."/>
            <person name="Chuvochina M."/>
            <person name="Waite D.W."/>
            <person name="Rinke C."/>
            <person name="Skarshewski A."/>
            <person name="Chaumeil P.A."/>
            <person name="Hugenholtz P."/>
        </authorList>
    </citation>
    <scope>NUCLEOTIDE SEQUENCE [LARGE SCALE GENOMIC DNA]</scope>
    <source>
        <strain evidence="1">UBA9152</strain>
    </source>
</reference>
<comment type="caution">
    <text evidence="1">The sequence shown here is derived from an EMBL/GenBank/DDBJ whole genome shotgun (WGS) entry which is preliminary data.</text>
</comment>
<evidence type="ECO:0000313" key="1">
    <source>
        <dbReference type="EMBL" id="HAN26060.1"/>
    </source>
</evidence>